<organism evidence="2 3">
    <name type="scientific">Halohasta litorea</name>
    <dbReference type="NCBI Taxonomy" id="869891"/>
    <lineage>
        <taxon>Archaea</taxon>
        <taxon>Methanobacteriati</taxon>
        <taxon>Methanobacteriota</taxon>
        <taxon>Stenosarchaea group</taxon>
        <taxon>Halobacteria</taxon>
        <taxon>Halobacteriales</taxon>
        <taxon>Haloferacaceae</taxon>
        <taxon>Halohasta</taxon>
    </lineage>
</organism>
<evidence type="ECO:0000256" key="1">
    <source>
        <dbReference type="SAM" id="Phobius"/>
    </source>
</evidence>
<gene>
    <name evidence="2" type="ORF">ACFSBW_04270</name>
</gene>
<keyword evidence="3" id="KW-1185">Reference proteome</keyword>
<comment type="caution">
    <text evidence="2">The sequence shown here is derived from an EMBL/GenBank/DDBJ whole genome shotgun (WGS) entry which is preliminary data.</text>
</comment>
<evidence type="ECO:0000313" key="2">
    <source>
        <dbReference type="EMBL" id="MFD1641090.1"/>
    </source>
</evidence>
<dbReference type="InterPro" id="IPR055685">
    <property type="entry name" value="DUF7261"/>
</dbReference>
<name>A0ABD6D6J8_9EURY</name>
<keyword evidence="1" id="KW-0472">Membrane</keyword>
<keyword evidence="1" id="KW-0812">Transmembrane</keyword>
<dbReference type="Proteomes" id="UP001597052">
    <property type="component" value="Unassembled WGS sequence"/>
</dbReference>
<dbReference type="EMBL" id="JBHUDM010000001">
    <property type="protein sequence ID" value="MFD1641090.1"/>
    <property type="molecule type" value="Genomic_DNA"/>
</dbReference>
<protein>
    <recommendedName>
        <fullName evidence="4">Flagellin</fullName>
    </recommendedName>
</protein>
<dbReference type="Pfam" id="PF23922">
    <property type="entry name" value="DUF7261"/>
    <property type="match status" value="1"/>
</dbReference>
<keyword evidence="1" id="KW-1133">Transmembrane helix</keyword>
<evidence type="ECO:0000313" key="3">
    <source>
        <dbReference type="Proteomes" id="UP001597052"/>
    </source>
</evidence>
<dbReference type="AlphaFoldDB" id="A0ABD6D6J8"/>
<dbReference type="RefSeq" id="WP_256394777.1">
    <property type="nucleotide sequence ID" value="NZ_JANHDJ010000001.1"/>
</dbReference>
<reference evidence="2 3" key="1">
    <citation type="journal article" date="2019" name="Int. J. Syst. Evol. Microbiol.">
        <title>The Global Catalogue of Microorganisms (GCM) 10K type strain sequencing project: providing services to taxonomists for standard genome sequencing and annotation.</title>
        <authorList>
            <consortium name="The Broad Institute Genomics Platform"/>
            <consortium name="The Broad Institute Genome Sequencing Center for Infectious Disease"/>
            <person name="Wu L."/>
            <person name="Ma J."/>
        </authorList>
    </citation>
    <scope>NUCLEOTIDE SEQUENCE [LARGE SCALE GENOMIC DNA]</scope>
    <source>
        <strain evidence="2 3">CGMCC 1.10593</strain>
    </source>
</reference>
<evidence type="ECO:0008006" key="4">
    <source>
        <dbReference type="Google" id="ProtNLM"/>
    </source>
</evidence>
<accession>A0ABD6D6J8</accession>
<proteinExistence type="predicted"/>
<feature type="transmembrane region" description="Helical" evidence="1">
    <location>
        <begin position="17"/>
        <end position="36"/>
    </location>
</feature>
<sequence length="312" mass="33016">MADVRARFDGDSDRGQLLLVTALALAVMLVTVALLLNTAIFTENVATRDTTADGSEAIELRGEAVDAVGELIEAENRGGGGDPGDVDTAVDAMGPLVDRERARHGTVATLSRNGSATAGQLLRWDESGDPRAFGEYSTNWTFAEGIDNARGFRLTVEPSELEPATAATSDTDAMGVRFINSTGDNVTYYLYEDGSDTLSVAEAVDGSTPTRQCSIEHDGTTTVGFTASQLSTNGASTDCFRALWPPNSPDEIRFVNVGSEEGTAEVTADSVSSWGSGVYENDAVYSVTVDITYQSQDLLFETTVRVAPGEPQ</sequence>